<dbReference type="PANTHER" id="PTHR32285:SF14">
    <property type="entry name" value="PROTEIN PMR5"/>
    <property type="match status" value="1"/>
</dbReference>
<reference evidence="10 11" key="1">
    <citation type="journal article" date="2021" name="Commun. Biol.">
        <title>The genome of Shorea leprosula (Dipterocarpaceae) highlights the ecological relevance of drought in aseasonal tropical rainforests.</title>
        <authorList>
            <person name="Ng K.K.S."/>
            <person name="Kobayashi M.J."/>
            <person name="Fawcett J.A."/>
            <person name="Hatakeyama M."/>
            <person name="Paape T."/>
            <person name="Ng C.H."/>
            <person name="Ang C.C."/>
            <person name="Tnah L.H."/>
            <person name="Lee C.T."/>
            <person name="Nishiyama T."/>
            <person name="Sese J."/>
            <person name="O'Brien M.J."/>
            <person name="Copetti D."/>
            <person name="Mohd Noor M.I."/>
            <person name="Ong R.C."/>
            <person name="Putra M."/>
            <person name="Sireger I.Z."/>
            <person name="Indrioko S."/>
            <person name="Kosugi Y."/>
            <person name="Izuno A."/>
            <person name="Isagi Y."/>
            <person name="Lee S.L."/>
            <person name="Shimizu K.K."/>
        </authorList>
    </citation>
    <scope>NUCLEOTIDE SEQUENCE [LARGE SCALE GENOMIC DNA]</scope>
    <source>
        <strain evidence="10">214</strain>
    </source>
</reference>
<evidence type="ECO:0008006" key="12">
    <source>
        <dbReference type="Google" id="ProtNLM"/>
    </source>
</evidence>
<evidence type="ECO:0000256" key="7">
    <source>
        <dbReference type="SAM" id="SignalP"/>
    </source>
</evidence>
<keyword evidence="4" id="KW-0735">Signal-anchor</keyword>
<dbReference type="Pfam" id="PF13839">
    <property type="entry name" value="PC-Esterase"/>
    <property type="match status" value="1"/>
</dbReference>
<evidence type="ECO:0000256" key="6">
    <source>
        <dbReference type="ARBA" id="ARBA00023136"/>
    </source>
</evidence>
<comment type="similarity">
    <text evidence="2">Belongs to the PC-esterase family. TBL subfamily.</text>
</comment>
<evidence type="ECO:0000256" key="3">
    <source>
        <dbReference type="ARBA" id="ARBA00022692"/>
    </source>
</evidence>
<evidence type="ECO:0000256" key="1">
    <source>
        <dbReference type="ARBA" id="ARBA00004167"/>
    </source>
</evidence>
<evidence type="ECO:0000313" key="11">
    <source>
        <dbReference type="Proteomes" id="UP001054252"/>
    </source>
</evidence>
<comment type="caution">
    <text evidence="10">The sequence shown here is derived from an EMBL/GenBank/DDBJ whole genome shotgun (WGS) entry which is preliminary data.</text>
</comment>
<keyword evidence="11" id="KW-1185">Reference proteome</keyword>
<evidence type="ECO:0000256" key="4">
    <source>
        <dbReference type="ARBA" id="ARBA00022968"/>
    </source>
</evidence>
<evidence type="ECO:0000256" key="2">
    <source>
        <dbReference type="ARBA" id="ARBA00007727"/>
    </source>
</evidence>
<dbReference type="Proteomes" id="UP001054252">
    <property type="component" value="Unassembled WGS sequence"/>
</dbReference>
<dbReference type="GO" id="GO:0016020">
    <property type="term" value="C:membrane"/>
    <property type="evidence" value="ECO:0007669"/>
    <property type="project" value="UniProtKB-SubCell"/>
</dbReference>
<proteinExistence type="inferred from homology"/>
<dbReference type="InterPro" id="IPR026057">
    <property type="entry name" value="TBL_C"/>
</dbReference>
<dbReference type="Pfam" id="PF14416">
    <property type="entry name" value="PMR5N"/>
    <property type="match status" value="1"/>
</dbReference>
<keyword evidence="3" id="KW-0812">Transmembrane</keyword>
<dbReference type="InterPro" id="IPR025846">
    <property type="entry name" value="TBL_N"/>
</dbReference>
<keyword evidence="7" id="KW-0732">Signal</keyword>
<dbReference type="InterPro" id="IPR029962">
    <property type="entry name" value="TBL"/>
</dbReference>
<evidence type="ECO:0000256" key="5">
    <source>
        <dbReference type="ARBA" id="ARBA00022989"/>
    </source>
</evidence>
<feature type="domain" description="Trichome birefringence-like C-terminal" evidence="8">
    <location>
        <begin position="104"/>
        <end position="383"/>
    </location>
</feature>
<dbReference type="EMBL" id="BPVZ01000071">
    <property type="protein sequence ID" value="GKV26224.1"/>
    <property type="molecule type" value="Genomic_DNA"/>
</dbReference>
<organism evidence="10 11">
    <name type="scientific">Rubroshorea leprosula</name>
    <dbReference type="NCBI Taxonomy" id="152421"/>
    <lineage>
        <taxon>Eukaryota</taxon>
        <taxon>Viridiplantae</taxon>
        <taxon>Streptophyta</taxon>
        <taxon>Embryophyta</taxon>
        <taxon>Tracheophyta</taxon>
        <taxon>Spermatophyta</taxon>
        <taxon>Magnoliopsida</taxon>
        <taxon>eudicotyledons</taxon>
        <taxon>Gunneridae</taxon>
        <taxon>Pentapetalae</taxon>
        <taxon>rosids</taxon>
        <taxon>malvids</taxon>
        <taxon>Malvales</taxon>
        <taxon>Dipterocarpaceae</taxon>
        <taxon>Rubroshorea</taxon>
    </lineage>
</organism>
<evidence type="ECO:0000259" key="9">
    <source>
        <dbReference type="Pfam" id="PF14416"/>
    </source>
</evidence>
<accession>A0AAV5KNQ0</accession>
<keyword evidence="5" id="KW-1133">Transmembrane helix</keyword>
<sequence>MALLGSCLTLVFLVLVLSDTATSALIMSSKNHQSRHQHRRRLPMFQTNQSTCALFAGTWVRDESYPLYQYSSCPIIDPQFNCQMYGRPDSDYLKYRWQPLNCELPRFDGLEFLMNMKGKTVMFVGDSMGRNQWESLICLISAAAPQTQMQISSGDPLSIFKFLDYDVSLAFYRAPYLVDIDVVQGTRILRLEDISSNGNAWKDADVLMFNTGHWWSHKGSLKEWDLIESGGTYYQDLDRLVALEKGLRTWADWVDNNVDRTRTRVFFQSISPTHYDPSEWRTGTTVTPTKNCYGETTPVSGMTYPTGEYPEQMRVVDNVIGDMHFPVYILDITMLSELRKDGHPSIYSGDLSPDQRANPDQSADCSHWCLPGLPDTWNQLFYTVLFY</sequence>
<evidence type="ECO:0000259" key="8">
    <source>
        <dbReference type="Pfam" id="PF13839"/>
    </source>
</evidence>
<dbReference type="GO" id="GO:0016413">
    <property type="term" value="F:O-acetyltransferase activity"/>
    <property type="evidence" value="ECO:0007669"/>
    <property type="project" value="InterPro"/>
</dbReference>
<feature type="domain" description="Trichome birefringence-like N-terminal" evidence="9">
    <location>
        <begin position="51"/>
        <end position="103"/>
    </location>
</feature>
<gene>
    <name evidence="10" type="ORF">SLEP1_g35567</name>
</gene>
<dbReference type="AlphaFoldDB" id="A0AAV5KNQ0"/>
<comment type="subcellular location">
    <subcellularLocation>
        <location evidence="1">Membrane</location>
        <topology evidence="1">Single-pass membrane protein</topology>
    </subcellularLocation>
</comment>
<protein>
    <recommendedName>
        <fullName evidence="12">Trichome birefringence-like N-terminal domain-containing protein</fullName>
    </recommendedName>
</protein>
<dbReference type="GO" id="GO:0005794">
    <property type="term" value="C:Golgi apparatus"/>
    <property type="evidence" value="ECO:0007669"/>
    <property type="project" value="TreeGrafter"/>
</dbReference>
<keyword evidence="6" id="KW-0472">Membrane</keyword>
<name>A0AAV5KNQ0_9ROSI</name>
<evidence type="ECO:0000313" key="10">
    <source>
        <dbReference type="EMBL" id="GKV26224.1"/>
    </source>
</evidence>
<dbReference type="PANTHER" id="PTHR32285">
    <property type="entry name" value="PROTEIN TRICHOME BIREFRINGENCE-LIKE 9-RELATED"/>
    <property type="match status" value="1"/>
</dbReference>
<feature type="signal peptide" evidence="7">
    <location>
        <begin position="1"/>
        <end position="23"/>
    </location>
</feature>
<feature type="chain" id="PRO_5043865176" description="Trichome birefringence-like N-terminal domain-containing protein" evidence="7">
    <location>
        <begin position="24"/>
        <end position="387"/>
    </location>
</feature>